<keyword evidence="1" id="KW-1133">Transmembrane helix</keyword>
<feature type="transmembrane region" description="Helical" evidence="1">
    <location>
        <begin position="45"/>
        <end position="65"/>
    </location>
</feature>
<comment type="caution">
    <text evidence="2">The sequence shown here is derived from an EMBL/GenBank/DDBJ whole genome shotgun (WGS) entry which is preliminary data.</text>
</comment>
<name>A0A9W8YDQ0_9PLEO</name>
<reference evidence="2" key="1">
    <citation type="submission" date="2022-10" db="EMBL/GenBank/DDBJ databases">
        <title>Tapping the CABI collections for fungal endophytes: first genome assemblies for Collariella, Neodidymelliopsis, Ascochyta clinopodiicola, Didymella pomorum, Didymosphaeria variabile, Neocosmospora piperis and Neocucurbitaria cava.</title>
        <authorList>
            <person name="Hill R."/>
        </authorList>
    </citation>
    <scope>NUCLEOTIDE SEQUENCE</scope>
    <source>
        <strain evidence="2">IMI 356814</strain>
    </source>
</reference>
<gene>
    <name evidence="2" type="ORF">N0V83_001929</name>
</gene>
<protein>
    <submittedName>
        <fullName evidence="2">Uncharacterized protein</fullName>
    </submittedName>
</protein>
<keyword evidence="3" id="KW-1185">Reference proteome</keyword>
<evidence type="ECO:0000256" key="1">
    <source>
        <dbReference type="SAM" id="Phobius"/>
    </source>
</evidence>
<dbReference type="AlphaFoldDB" id="A0A9W8YDQ0"/>
<feature type="transmembrane region" description="Helical" evidence="1">
    <location>
        <begin position="20"/>
        <end position="39"/>
    </location>
</feature>
<sequence length="192" mass="21184">MVKMPLFPTAGSTRFRAIQICQLSVVFLTTVATFLAAVIPQKHKAFTFGLLYSLILTSITTTFLIRKEQGRAANGTLGKDKYVKYQLFKIFAAAGLYVVGFVAFLASSGGNDTRKPGEQGLWIGGVKVNKWQGMIFWIHFFNCLFYSCCMTGQTQGAIALTGEEAQIGMDSETEDDEAIARNLQAEDPNWRA</sequence>
<feature type="transmembrane region" description="Helical" evidence="1">
    <location>
        <begin position="86"/>
        <end position="106"/>
    </location>
</feature>
<dbReference type="EMBL" id="JAPEUY010000003">
    <property type="protein sequence ID" value="KAJ4374851.1"/>
    <property type="molecule type" value="Genomic_DNA"/>
</dbReference>
<evidence type="ECO:0000313" key="3">
    <source>
        <dbReference type="Proteomes" id="UP001140560"/>
    </source>
</evidence>
<dbReference type="OrthoDB" id="3751104at2759"/>
<dbReference type="Proteomes" id="UP001140560">
    <property type="component" value="Unassembled WGS sequence"/>
</dbReference>
<accession>A0A9W8YDQ0</accession>
<keyword evidence="1" id="KW-0472">Membrane</keyword>
<evidence type="ECO:0000313" key="2">
    <source>
        <dbReference type="EMBL" id="KAJ4374851.1"/>
    </source>
</evidence>
<organism evidence="2 3">
    <name type="scientific">Neocucurbitaria cava</name>
    <dbReference type="NCBI Taxonomy" id="798079"/>
    <lineage>
        <taxon>Eukaryota</taxon>
        <taxon>Fungi</taxon>
        <taxon>Dikarya</taxon>
        <taxon>Ascomycota</taxon>
        <taxon>Pezizomycotina</taxon>
        <taxon>Dothideomycetes</taxon>
        <taxon>Pleosporomycetidae</taxon>
        <taxon>Pleosporales</taxon>
        <taxon>Pleosporineae</taxon>
        <taxon>Cucurbitariaceae</taxon>
        <taxon>Neocucurbitaria</taxon>
    </lineage>
</organism>
<proteinExistence type="predicted"/>
<keyword evidence="1" id="KW-0812">Transmembrane</keyword>